<organism evidence="2 3">
    <name type="scientific">Aeromicrobium phragmitis</name>
    <dbReference type="NCBI Taxonomy" id="2478914"/>
    <lineage>
        <taxon>Bacteria</taxon>
        <taxon>Bacillati</taxon>
        <taxon>Actinomycetota</taxon>
        <taxon>Actinomycetes</taxon>
        <taxon>Propionibacteriales</taxon>
        <taxon>Nocardioidaceae</taxon>
        <taxon>Aeromicrobium</taxon>
    </lineage>
</organism>
<dbReference type="Pfam" id="PF01381">
    <property type="entry name" value="HTH_3"/>
    <property type="match status" value="1"/>
</dbReference>
<keyword evidence="3" id="KW-1185">Reference proteome</keyword>
<accession>A0A3L8PMU5</accession>
<reference evidence="2 3" key="1">
    <citation type="submission" date="2018-10" db="EMBL/GenBank/DDBJ databases">
        <title>Aeromicrobium sp. 9W16Y-2 whole genome shotgun sequence.</title>
        <authorList>
            <person name="Li F."/>
        </authorList>
    </citation>
    <scope>NUCLEOTIDE SEQUENCE [LARGE SCALE GENOMIC DNA]</scope>
    <source>
        <strain evidence="2 3">9W16Y-2</strain>
    </source>
</reference>
<dbReference type="SUPFAM" id="SSF47413">
    <property type="entry name" value="lambda repressor-like DNA-binding domains"/>
    <property type="match status" value="1"/>
</dbReference>
<dbReference type="InterPro" id="IPR010982">
    <property type="entry name" value="Lambda_DNA-bd_dom_sf"/>
</dbReference>
<protein>
    <submittedName>
        <fullName evidence="2">Helix-turn-helix domain-containing protein</fullName>
    </submittedName>
</protein>
<dbReference type="EMBL" id="RDBF01000004">
    <property type="protein sequence ID" value="RLV56089.1"/>
    <property type="molecule type" value="Genomic_DNA"/>
</dbReference>
<dbReference type="OrthoDB" id="6637137at2"/>
<evidence type="ECO:0000313" key="3">
    <source>
        <dbReference type="Proteomes" id="UP000282515"/>
    </source>
</evidence>
<evidence type="ECO:0000259" key="1">
    <source>
        <dbReference type="PROSITE" id="PS50943"/>
    </source>
</evidence>
<dbReference type="InterPro" id="IPR001387">
    <property type="entry name" value="Cro/C1-type_HTH"/>
</dbReference>
<proteinExistence type="predicted"/>
<comment type="caution">
    <text evidence="2">The sequence shown here is derived from an EMBL/GenBank/DDBJ whole genome shotgun (WGS) entry which is preliminary data.</text>
</comment>
<name>A0A3L8PMU5_9ACTN</name>
<dbReference type="CDD" id="cd00093">
    <property type="entry name" value="HTH_XRE"/>
    <property type="match status" value="1"/>
</dbReference>
<dbReference type="Gene3D" id="1.10.260.40">
    <property type="entry name" value="lambda repressor-like DNA-binding domains"/>
    <property type="match status" value="1"/>
</dbReference>
<dbReference type="SMART" id="SM00530">
    <property type="entry name" value="HTH_XRE"/>
    <property type="match status" value="1"/>
</dbReference>
<dbReference type="PROSITE" id="PS50943">
    <property type="entry name" value="HTH_CROC1"/>
    <property type="match status" value="1"/>
</dbReference>
<sequence>MARVNDRPPHPRADRVRRELADNISTWRRMLGLTQDQLAQRAGISRTAYIRVEAGEPGVTTDALLRVLAALRLGDAIVEATDPMSTDLGRARADQALPQRVRR</sequence>
<dbReference type="Proteomes" id="UP000282515">
    <property type="component" value="Unassembled WGS sequence"/>
</dbReference>
<evidence type="ECO:0000313" key="2">
    <source>
        <dbReference type="EMBL" id="RLV56089.1"/>
    </source>
</evidence>
<gene>
    <name evidence="2" type="ORF">D9V41_06490</name>
</gene>
<dbReference type="RefSeq" id="WP_121793748.1">
    <property type="nucleotide sequence ID" value="NZ_RDBF01000004.1"/>
</dbReference>
<dbReference type="AlphaFoldDB" id="A0A3L8PMU5"/>
<feature type="domain" description="HTH cro/C1-type" evidence="1">
    <location>
        <begin position="24"/>
        <end position="77"/>
    </location>
</feature>
<dbReference type="GO" id="GO:0003677">
    <property type="term" value="F:DNA binding"/>
    <property type="evidence" value="ECO:0007669"/>
    <property type="project" value="InterPro"/>
</dbReference>